<accession>A0A1V6PXB7</accession>
<keyword evidence="2" id="KW-1185">Reference proteome</keyword>
<dbReference type="Proteomes" id="UP000191672">
    <property type="component" value="Unassembled WGS sequence"/>
</dbReference>
<protein>
    <submittedName>
        <fullName evidence="1">Uncharacterized protein</fullName>
    </submittedName>
</protein>
<dbReference type="EMBL" id="MDYN01000026">
    <property type="protein sequence ID" value="OQD81631.1"/>
    <property type="molecule type" value="Genomic_DNA"/>
</dbReference>
<gene>
    <name evidence="1" type="ORF">PENANT_c026G06091</name>
</gene>
<name>A0A1V6PXB7_9EURO</name>
<comment type="caution">
    <text evidence="1">The sequence shown here is derived from an EMBL/GenBank/DDBJ whole genome shotgun (WGS) entry which is preliminary data.</text>
</comment>
<evidence type="ECO:0000313" key="2">
    <source>
        <dbReference type="Proteomes" id="UP000191672"/>
    </source>
</evidence>
<dbReference type="AlphaFoldDB" id="A0A1V6PXB7"/>
<evidence type="ECO:0000313" key="1">
    <source>
        <dbReference type="EMBL" id="OQD81631.1"/>
    </source>
</evidence>
<sequence length="146" mass="15268">MHAEQGYSSFSDCTELPKRGFTTFCANNDASKSGYVSSCSVTILGHSGGGAMMAAYPNVAENGASAYQGSGKIYPCSGAIEGLQPADGLIFVPTMVSTMALLSLNPAIIDELSGSKLNQSLNLFEPANGFVNKSLSNCTTEFKKNF</sequence>
<reference evidence="2" key="1">
    <citation type="journal article" date="2017" name="Nat. Microbiol.">
        <title>Global analysis of biosynthetic gene clusters reveals vast potential of secondary metabolite production in Penicillium species.</title>
        <authorList>
            <person name="Nielsen J.C."/>
            <person name="Grijseels S."/>
            <person name="Prigent S."/>
            <person name="Ji B."/>
            <person name="Dainat J."/>
            <person name="Nielsen K.F."/>
            <person name="Frisvad J.C."/>
            <person name="Workman M."/>
            <person name="Nielsen J."/>
        </authorList>
    </citation>
    <scope>NUCLEOTIDE SEQUENCE [LARGE SCALE GENOMIC DNA]</scope>
    <source>
        <strain evidence="2">IBT 31811</strain>
    </source>
</reference>
<proteinExistence type="predicted"/>
<organism evidence="1 2">
    <name type="scientific">Penicillium antarcticum</name>
    <dbReference type="NCBI Taxonomy" id="416450"/>
    <lineage>
        <taxon>Eukaryota</taxon>
        <taxon>Fungi</taxon>
        <taxon>Dikarya</taxon>
        <taxon>Ascomycota</taxon>
        <taxon>Pezizomycotina</taxon>
        <taxon>Eurotiomycetes</taxon>
        <taxon>Eurotiomycetidae</taxon>
        <taxon>Eurotiales</taxon>
        <taxon>Aspergillaceae</taxon>
        <taxon>Penicillium</taxon>
    </lineage>
</organism>